<dbReference type="STRING" id="86416.Clopa_2090"/>
<organism evidence="1 2">
    <name type="scientific">Clostridium pasteurianum BC1</name>
    <dbReference type="NCBI Taxonomy" id="86416"/>
    <lineage>
        <taxon>Bacteria</taxon>
        <taxon>Bacillati</taxon>
        <taxon>Bacillota</taxon>
        <taxon>Clostridia</taxon>
        <taxon>Eubacteriales</taxon>
        <taxon>Clostridiaceae</taxon>
        <taxon>Clostridium</taxon>
    </lineage>
</organism>
<dbReference type="SUPFAM" id="SSF50129">
    <property type="entry name" value="GroES-like"/>
    <property type="match status" value="1"/>
</dbReference>
<protein>
    <submittedName>
        <fullName evidence="1">Uncharacterized protein</fullName>
    </submittedName>
</protein>
<dbReference type="HOGENOM" id="CLU_3287524_0_0_9"/>
<dbReference type="InterPro" id="IPR011032">
    <property type="entry name" value="GroES-like_sf"/>
</dbReference>
<dbReference type="PATRIC" id="fig|86416.3.peg.2062"/>
<dbReference type="eggNOG" id="COG1063">
    <property type="taxonomic scope" value="Bacteria"/>
</dbReference>
<dbReference type="KEGG" id="cpas:Clopa_2090"/>
<dbReference type="AlphaFoldDB" id="R4K1J9"/>
<dbReference type="Proteomes" id="UP000013523">
    <property type="component" value="Chromosome"/>
</dbReference>
<reference evidence="1 2" key="1">
    <citation type="submission" date="2012-01" db="EMBL/GenBank/DDBJ databases">
        <title>Complete sequence of chromosome of Clostridium pasteurianum BC1.</title>
        <authorList>
            <consortium name="US DOE Joint Genome Institute"/>
            <person name="Lucas S."/>
            <person name="Han J."/>
            <person name="Lapidus A."/>
            <person name="Cheng J.-F."/>
            <person name="Goodwin L."/>
            <person name="Pitluck S."/>
            <person name="Peters L."/>
            <person name="Mikhailova N."/>
            <person name="Teshima H."/>
            <person name="Detter J.C."/>
            <person name="Han C."/>
            <person name="Tapia R."/>
            <person name="Land M."/>
            <person name="Hauser L."/>
            <person name="Kyrpides N."/>
            <person name="Ivanova N."/>
            <person name="Pagani I."/>
            <person name="Dunn J."/>
            <person name="Taghavi S."/>
            <person name="Francis A."/>
            <person name="van der Lelie D."/>
            <person name="Woyke T."/>
        </authorList>
    </citation>
    <scope>NUCLEOTIDE SEQUENCE [LARGE SCALE GENOMIC DNA]</scope>
    <source>
        <strain evidence="1 2">BC1</strain>
    </source>
</reference>
<sequence>MKDTMKFAVMNGIEKMGFVERKIPNPKENEVLAEFEYIGI</sequence>
<dbReference type="EMBL" id="CP003261">
    <property type="protein sequence ID" value="AGK96972.1"/>
    <property type="molecule type" value="Genomic_DNA"/>
</dbReference>
<evidence type="ECO:0000313" key="1">
    <source>
        <dbReference type="EMBL" id="AGK96972.1"/>
    </source>
</evidence>
<accession>R4K1J9</accession>
<evidence type="ECO:0000313" key="2">
    <source>
        <dbReference type="Proteomes" id="UP000013523"/>
    </source>
</evidence>
<proteinExistence type="predicted"/>
<gene>
    <name evidence="1" type="ORF">Clopa_2090</name>
</gene>
<name>R4K1J9_CLOPA</name>
<keyword evidence="2" id="KW-1185">Reference proteome</keyword>
<dbReference type="RefSeq" id="WP_015615280.1">
    <property type="nucleotide sequence ID" value="NC_021182.1"/>
</dbReference>